<keyword evidence="4" id="KW-1185">Reference proteome</keyword>
<keyword evidence="1" id="KW-0472">Membrane</keyword>
<keyword evidence="2" id="KW-0732">Signal</keyword>
<evidence type="ECO:0000313" key="4">
    <source>
        <dbReference type="Proteomes" id="UP001195483"/>
    </source>
</evidence>
<organism evidence="3 4">
    <name type="scientific">Potamilus streckersoni</name>
    <dbReference type="NCBI Taxonomy" id="2493646"/>
    <lineage>
        <taxon>Eukaryota</taxon>
        <taxon>Metazoa</taxon>
        <taxon>Spiralia</taxon>
        <taxon>Lophotrochozoa</taxon>
        <taxon>Mollusca</taxon>
        <taxon>Bivalvia</taxon>
        <taxon>Autobranchia</taxon>
        <taxon>Heteroconchia</taxon>
        <taxon>Palaeoheterodonta</taxon>
        <taxon>Unionida</taxon>
        <taxon>Unionoidea</taxon>
        <taxon>Unionidae</taxon>
        <taxon>Ambleminae</taxon>
        <taxon>Lampsilini</taxon>
        <taxon>Potamilus</taxon>
    </lineage>
</organism>
<sequence length="214" mass="23331">MGTWRLWLFPLAVCCSIMTNTPCSCSNELNLFVGKRLTQPMYSITSSFGGFLITVIPTRAVRTDRGSFPHTTASPKETSKTIPRASKIQLSGGGKDECNNRMVSKVLMNGDTVANNAFGLNVNGNFTALPNSSRFYLNDTTTYEGNGIEGNKTVIQIMCNSSNVANHDSGDVVLIVIRLGIFFGGIFLILLAGIGMSMARTRCRPEKYEDPLQI</sequence>
<dbReference type="EMBL" id="JAEAOA010000346">
    <property type="protein sequence ID" value="KAK3592240.1"/>
    <property type="molecule type" value="Genomic_DNA"/>
</dbReference>
<keyword evidence="1" id="KW-0812">Transmembrane</keyword>
<feature type="transmembrane region" description="Helical" evidence="1">
    <location>
        <begin position="172"/>
        <end position="194"/>
    </location>
</feature>
<feature type="signal peptide" evidence="2">
    <location>
        <begin position="1"/>
        <end position="25"/>
    </location>
</feature>
<evidence type="ECO:0000256" key="2">
    <source>
        <dbReference type="SAM" id="SignalP"/>
    </source>
</evidence>
<reference evidence="3" key="3">
    <citation type="submission" date="2023-05" db="EMBL/GenBank/DDBJ databases">
        <authorList>
            <person name="Smith C.H."/>
        </authorList>
    </citation>
    <scope>NUCLEOTIDE SEQUENCE</scope>
    <source>
        <strain evidence="3">CHS0354</strain>
        <tissue evidence="3">Mantle</tissue>
    </source>
</reference>
<accession>A0AAE0SIU3</accession>
<reference evidence="3" key="2">
    <citation type="journal article" date="2021" name="Genome Biol. Evol.">
        <title>Developing a high-quality reference genome for a parasitic bivalve with doubly uniparental inheritance (Bivalvia: Unionida).</title>
        <authorList>
            <person name="Smith C.H."/>
        </authorList>
    </citation>
    <scope>NUCLEOTIDE SEQUENCE</scope>
    <source>
        <strain evidence="3">CHS0354</strain>
        <tissue evidence="3">Mantle</tissue>
    </source>
</reference>
<reference evidence="3" key="1">
    <citation type="journal article" date="2021" name="Genome Biol. Evol.">
        <title>A High-Quality Reference Genome for a Parasitic Bivalve with Doubly Uniparental Inheritance (Bivalvia: Unionida).</title>
        <authorList>
            <person name="Smith C.H."/>
        </authorList>
    </citation>
    <scope>NUCLEOTIDE SEQUENCE</scope>
    <source>
        <strain evidence="3">CHS0354</strain>
    </source>
</reference>
<comment type="caution">
    <text evidence="3">The sequence shown here is derived from an EMBL/GenBank/DDBJ whole genome shotgun (WGS) entry which is preliminary data.</text>
</comment>
<evidence type="ECO:0000256" key="1">
    <source>
        <dbReference type="SAM" id="Phobius"/>
    </source>
</evidence>
<proteinExistence type="predicted"/>
<protein>
    <submittedName>
        <fullName evidence="3">Uncharacterized protein</fullName>
    </submittedName>
</protein>
<evidence type="ECO:0000313" key="3">
    <source>
        <dbReference type="EMBL" id="KAK3592240.1"/>
    </source>
</evidence>
<dbReference type="Proteomes" id="UP001195483">
    <property type="component" value="Unassembled WGS sequence"/>
</dbReference>
<keyword evidence="1" id="KW-1133">Transmembrane helix</keyword>
<feature type="chain" id="PRO_5042123301" evidence="2">
    <location>
        <begin position="26"/>
        <end position="214"/>
    </location>
</feature>
<gene>
    <name evidence="3" type="ORF">CHS0354_004696</name>
</gene>
<name>A0AAE0SIU3_9BIVA</name>
<dbReference type="AlphaFoldDB" id="A0AAE0SIU3"/>